<dbReference type="InterPro" id="IPR000719">
    <property type="entry name" value="Prot_kinase_dom"/>
</dbReference>
<dbReference type="Proteomes" id="UP000095210">
    <property type="component" value="Chromosome"/>
</dbReference>
<organism evidence="2 3">
    <name type="scientific">Actinoalloteichus hymeniacidonis</name>
    <dbReference type="NCBI Taxonomy" id="340345"/>
    <lineage>
        <taxon>Bacteria</taxon>
        <taxon>Bacillati</taxon>
        <taxon>Actinomycetota</taxon>
        <taxon>Actinomycetes</taxon>
        <taxon>Pseudonocardiales</taxon>
        <taxon>Pseudonocardiaceae</taxon>
        <taxon>Actinoalloteichus</taxon>
    </lineage>
</organism>
<evidence type="ECO:0000259" key="1">
    <source>
        <dbReference type="PROSITE" id="PS50011"/>
    </source>
</evidence>
<sequence length="313" mass="33735">MSQPTELWTDFFRTLGFNQAEVIGRGMEGEVFRLTAGLVGKVWHSRQVGELRPLRDLYAELAGQRLPFATPEIVDNTEHAGRQVTIERYLPGESLRSKLDSGQLSKAAALEATVNVVAALQRTTAGAAARSLPVLSEGRPLWAGHDTWSAALACLVQRRADRFAGVLRASVTDFDRKLAATVDLLNALPATEPQLVHGDICPENILASDSGEPTALLDWGFVSTAGDNAFEAAAAAGFFDMYGPEARDDDDTLMKVFADRLGHAVETQLLYRAAYAIAGANSYAADGADGHFRWCAAALDRADVTELLLTSSR</sequence>
<keyword evidence="3" id="KW-1185">Reference proteome</keyword>
<name>A0AAC9HR57_9PSEU</name>
<dbReference type="EMBL" id="CP014859">
    <property type="protein sequence ID" value="AOS64107.1"/>
    <property type="molecule type" value="Genomic_DNA"/>
</dbReference>
<dbReference type="Gene3D" id="3.90.1200.10">
    <property type="match status" value="1"/>
</dbReference>
<evidence type="ECO:0000313" key="3">
    <source>
        <dbReference type="Proteomes" id="UP000095210"/>
    </source>
</evidence>
<dbReference type="GO" id="GO:0004672">
    <property type="term" value="F:protein kinase activity"/>
    <property type="evidence" value="ECO:0007669"/>
    <property type="project" value="InterPro"/>
</dbReference>
<protein>
    <submittedName>
        <fullName evidence="2">Aminoglycoside phosphotransferase</fullName>
    </submittedName>
</protein>
<proteinExistence type="predicted"/>
<dbReference type="PROSITE" id="PS50011">
    <property type="entry name" value="PROTEIN_KINASE_DOM"/>
    <property type="match status" value="1"/>
</dbReference>
<dbReference type="RefSeq" id="WP_216637735.1">
    <property type="nucleotide sequence ID" value="NZ_CP014859.1"/>
</dbReference>
<dbReference type="InterPro" id="IPR002575">
    <property type="entry name" value="Aminoglycoside_PTrfase"/>
</dbReference>
<gene>
    <name evidence="2" type="ORF">TL08_16535</name>
</gene>
<dbReference type="AlphaFoldDB" id="A0AAC9HR57"/>
<dbReference type="PANTHER" id="PTHR21310">
    <property type="entry name" value="AMINOGLYCOSIDE PHOSPHOTRANSFERASE-RELATED-RELATED"/>
    <property type="match status" value="1"/>
</dbReference>
<feature type="domain" description="Protein kinase" evidence="1">
    <location>
        <begin position="17"/>
        <end position="313"/>
    </location>
</feature>
<dbReference type="InterPro" id="IPR051678">
    <property type="entry name" value="AGP_Transferase"/>
</dbReference>
<dbReference type="Pfam" id="PF01636">
    <property type="entry name" value="APH"/>
    <property type="match status" value="1"/>
</dbReference>
<dbReference type="Gene3D" id="3.30.200.150">
    <property type="match status" value="1"/>
</dbReference>
<dbReference type="InterPro" id="IPR011009">
    <property type="entry name" value="Kinase-like_dom_sf"/>
</dbReference>
<dbReference type="GO" id="GO:0005524">
    <property type="term" value="F:ATP binding"/>
    <property type="evidence" value="ECO:0007669"/>
    <property type="project" value="InterPro"/>
</dbReference>
<dbReference type="SUPFAM" id="SSF56112">
    <property type="entry name" value="Protein kinase-like (PK-like)"/>
    <property type="match status" value="1"/>
</dbReference>
<reference evidence="3" key="1">
    <citation type="submission" date="2016-03" db="EMBL/GenBank/DDBJ databases">
        <title>Complete genome sequence of the type strain Actinoalloteichus hymeniacidonis DSM 45092.</title>
        <authorList>
            <person name="Schaffert L."/>
            <person name="Albersmeier A."/>
            <person name="Winkler A."/>
            <person name="Kalinowski J."/>
            <person name="Zotchev S."/>
            <person name="Ruckert C."/>
        </authorList>
    </citation>
    <scope>NUCLEOTIDE SEQUENCE [LARGE SCALE GENOMIC DNA]</scope>
    <source>
        <strain evidence="3">HPA177(T) (DSM 45092(T))</strain>
    </source>
</reference>
<dbReference type="KEGG" id="ahm:TL08_16535"/>
<evidence type="ECO:0000313" key="2">
    <source>
        <dbReference type="EMBL" id="AOS64107.1"/>
    </source>
</evidence>
<accession>A0AAC9HR57</accession>